<dbReference type="Gene3D" id="3.40.50.150">
    <property type="entry name" value="Vaccinia Virus protein VP39"/>
    <property type="match status" value="1"/>
</dbReference>
<name>A0A9W7G575_9STRA</name>
<sequence length="246" mass="26849">MSDSDYEPEYEPEVVDLPGGMHIKVMTLVPPPLEYMSALHDSGLEVSSRVVWTGSLLLCQHLCLEPSRVRGSCLELGAGTGIVSIMLAKKGMGDSIVMTDGDDEALRLLRENLTMNGLDIAVPPSYMWGNDDTQIESLRSFLGLPAPLNFDTILAGDVMYKPELPSLFFSSVSRLLSPSGTLYLCHIPRNGVTHELVVETCEGQGLSIVRDDSFAFEAEENPTQLPPQAKMDDAVRAAVYKVTRTS</sequence>
<dbReference type="Proteomes" id="UP001165065">
    <property type="component" value="Unassembled WGS sequence"/>
</dbReference>
<dbReference type="OrthoDB" id="443981at2759"/>
<dbReference type="Pfam" id="PF10294">
    <property type="entry name" value="Methyltransf_16"/>
    <property type="match status" value="1"/>
</dbReference>
<proteinExistence type="predicted"/>
<protein>
    <submittedName>
        <fullName evidence="1">Uncharacterized protein</fullName>
    </submittedName>
</protein>
<dbReference type="InterPro" id="IPR019410">
    <property type="entry name" value="Methyltransf_16"/>
</dbReference>
<evidence type="ECO:0000313" key="1">
    <source>
        <dbReference type="EMBL" id="GMI33558.1"/>
    </source>
</evidence>
<comment type="caution">
    <text evidence="1">The sequence shown here is derived from an EMBL/GenBank/DDBJ whole genome shotgun (WGS) entry which is preliminary data.</text>
</comment>
<keyword evidence="2" id="KW-1185">Reference proteome</keyword>
<accession>A0A9W7G575</accession>
<dbReference type="InterPro" id="IPR029063">
    <property type="entry name" value="SAM-dependent_MTases_sf"/>
</dbReference>
<evidence type="ECO:0000313" key="2">
    <source>
        <dbReference type="Proteomes" id="UP001165065"/>
    </source>
</evidence>
<gene>
    <name evidence="1" type="ORF">TrCOL_g11583</name>
</gene>
<dbReference type="PANTHER" id="PTHR14614">
    <property type="entry name" value="HEPATOCELLULAR CARCINOMA-ASSOCIATED ANTIGEN"/>
    <property type="match status" value="1"/>
</dbReference>
<dbReference type="EMBL" id="BRYA01000033">
    <property type="protein sequence ID" value="GMI33558.1"/>
    <property type="molecule type" value="Genomic_DNA"/>
</dbReference>
<reference evidence="2" key="1">
    <citation type="journal article" date="2023" name="Commun. Biol.">
        <title>Genome analysis of Parmales, the sister group of diatoms, reveals the evolutionary specialization of diatoms from phago-mixotrophs to photoautotrophs.</title>
        <authorList>
            <person name="Ban H."/>
            <person name="Sato S."/>
            <person name="Yoshikawa S."/>
            <person name="Yamada K."/>
            <person name="Nakamura Y."/>
            <person name="Ichinomiya M."/>
            <person name="Sato N."/>
            <person name="Blanc-Mathieu R."/>
            <person name="Endo H."/>
            <person name="Kuwata A."/>
            <person name="Ogata H."/>
        </authorList>
    </citation>
    <scope>NUCLEOTIDE SEQUENCE [LARGE SCALE GENOMIC DNA]</scope>
</reference>
<dbReference type="CDD" id="cd02440">
    <property type="entry name" value="AdoMet_MTases"/>
    <property type="match status" value="1"/>
</dbReference>
<organism evidence="1 2">
    <name type="scientific">Triparma columacea</name>
    <dbReference type="NCBI Taxonomy" id="722753"/>
    <lineage>
        <taxon>Eukaryota</taxon>
        <taxon>Sar</taxon>
        <taxon>Stramenopiles</taxon>
        <taxon>Ochrophyta</taxon>
        <taxon>Bolidophyceae</taxon>
        <taxon>Parmales</taxon>
        <taxon>Triparmaceae</taxon>
        <taxon>Triparma</taxon>
    </lineage>
</organism>
<dbReference type="AlphaFoldDB" id="A0A9W7G575"/>
<dbReference type="SUPFAM" id="SSF53335">
    <property type="entry name" value="S-adenosyl-L-methionine-dependent methyltransferases"/>
    <property type="match status" value="1"/>
</dbReference>
<dbReference type="PANTHER" id="PTHR14614:SF142">
    <property type="entry name" value="FAM86 N-TERMINAL DOMAIN-CONTAINING PROTEIN"/>
    <property type="match status" value="1"/>
</dbReference>